<feature type="transmembrane region" description="Helical" evidence="2">
    <location>
        <begin position="7"/>
        <end position="26"/>
    </location>
</feature>
<proteinExistence type="predicted"/>
<protein>
    <submittedName>
        <fullName evidence="3">Uncharacterized protein</fullName>
    </submittedName>
</protein>
<keyword evidence="2" id="KW-0472">Membrane</keyword>
<evidence type="ECO:0000256" key="2">
    <source>
        <dbReference type="SAM" id="Phobius"/>
    </source>
</evidence>
<evidence type="ECO:0000256" key="1">
    <source>
        <dbReference type="SAM" id="MobiDB-lite"/>
    </source>
</evidence>
<dbReference type="AlphaFoldDB" id="A0A1F5TMM6"/>
<organism evidence="3 4">
    <name type="scientific">Candidatus Falkowbacteria bacterium RIFOXYD2_FULL_34_120</name>
    <dbReference type="NCBI Taxonomy" id="1798007"/>
    <lineage>
        <taxon>Bacteria</taxon>
        <taxon>Candidatus Falkowiibacteriota</taxon>
    </lineage>
</organism>
<accession>A0A1F5TMM6</accession>
<dbReference type="Gene3D" id="3.40.50.1460">
    <property type="match status" value="1"/>
</dbReference>
<gene>
    <name evidence="3" type="ORF">A2531_04695</name>
</gene>
<reference evidence="3 4" key="1">
    <citation type="journal article" date="2016" name="Nat. Commun.">
        <title>Thousands of microbial genomes shed light on interconnected biogeochemical processes in an aquifer system.</title>
        <authorList>
            <person name="Anantharaman K."/>
            <person name="Brown C.T."/>
            <person name="Hug L.A."/>
            <person name="Sharon I."/>
            <person name="Castelle C.J."/>
            <person name="Probst A.J."/>
            <person name="Thomas B.C."/>
            <person name="Singh A."/>
            <person name="Wilkins M.J."/>
            <person name="Karaoz U."/>
            <person name="Brodie E.L."/>
            <person name="Williams K.H."/>
            <person name="Hubbard S.S."/>
            <person name="Banfield J.F."/>
        </authorList>
    </citation>
    <scope>NUCLEOTIDE SEQUENCE [LARGE SCALE GENOMIC DNA]</scope>
</reference>
<feature type="region of interest" description="Disordered" evidence="1">
    <location>
        <begin position="507"/>
        <end position="527"/>
    </location>
</feature>
<name>A0A1F5TMM6_9BACT</name>
<dbReference type="EMBL" id="MFGO01000033">
    <property type="protein sequence ID" value="OGF40222.1"/>
    <property type="molecule type" value="Genomic_DNA"/>
</dbReference>
<comment type="caution">
    <text evidence="3">The sequence shown here is derived from an EMBL/GenBank/DDBJ whole genome shotgun (WGS) entry which is preliminary data.</text>
</comment>
<evidence type="ECO:0000313" key="4">
    <source>
        <dbReference type="Proteomes" id="UP000177579"/>
    </source>
</evidence>
<sequence>MKNTKRNIIILGSVILLISLALVFVFQKKEITTPSNLISAEQAGNIIKDILGDNENGYFAYLWPEVLKPGDGVEVWGDRLNEEEMEEGETMDIDKKIINNFYWFVWIDKEPGNIFFGHDVEYIYIDAQSGEYIVENKDFWPSINGESFEGDMDTMINTEILSDNNISIKKFLNSDIIKDFFAIEARAREAGKYLHINSPKEEYQHEHYAMIISGFGKNDWVFLDGVHQMYNALKEVGYDDNHIVFLAPIKGVLNSDWDREADFNKEKAEEMNKKGIPKFVASNVVDELTSPINFRFSIEKLQKDLKPEDSLFVFVLSHGKKNQKFALGEPVDARQAMGSHDKIRGSDSGLTSKRFSEVLMRNMKICELMVLIDSCYAGAHENRLRYYYDKYQDNIKRMEVAHSTNDETISYGADYRNPSNPALSTRMDLDQGAKETAIKDLNPNDHGGEFSSGFIENIGANIFSMIYEKGVELDAAQMNKLTFPYIWKVGSDEECIPLVEDIGIQPEDPLMTDSQDDEPQTEPAAGPVAKKEMISVIKYGNDYIPFNQLKVWSKEACNCCDEAHYHSVSRSVTTLSGKTIVDPYAGCGFGKISESPVIQIEKP</sequence>
<keyword evidence="2" id="KW-1133">Transmembrane helix</keyword>
<evidence type="ECO:0000313" key="3">
    <source>
        <dbReference type="EMBL" id="OGF40222.1"/>
    </source>
</evidence>
<dbReference type="Proteomes" id="UP000177579">
    <property type="component" value="Unassembled WGS sequence"/>
</dbReference>
<keyword evidence="2" id="KW-0812">Transmembrane</keyword>